<organism evidence="1 2">
    <name type="scientific">Romanomermis culicivorax</name>
    <name type="common">Nematode worm</name>
    <dbReference type="NCBI Taxonomy" id="13658"/>
    <lineage>
        <taxon>Eukaryota</taxon>
        <taxon>Metazoa</taxon>
        <taxon>Ecdysozoa</taxon>
        <taxon>Nematoda</taxon>
        <taxon>Enoplea</taxon>
        <taxon>Dorylaimia</taxon>
        <taxon>Mermithida</taxon>
        <taxon>Mermithoidea</taxon>
        <taxon>Mermithidae</taxon>
        <taxon>Romanomermis</taxon>
    </lineage>
</organism>
<evidence type="ECO:0000313" key="1">
    <source>
        <dbReference type="Proteomes" id="UP000887565"/>
    </source>
</evidence>
<reference evidence="2" key="1">
    <citation type="submission" date="2022-11" db="UniProtKB">
        <authorList>
            <consortium name="WormBaseParasite"/>
        </authorList>
    </citation>
    <scope>IDENTIFICATION</scope>
</reference>
<dbReference type="Proteomes" id="UP000887565">
    <property type="component" value="Unplaced"/>
</dbReference>
<keyword evidence="1" id="KW-1185">Reference proteome</keyword>
<dbReference type="AlphaFoldDB" id="A0A915JAH7"/>
<name>A0A915JAH7_ROMCU</name>
<sequence>MITYWMKVELNLQCTTIGPAKNFRSSVMQQQSVTLMKMPIEDATLECYKRNFILNRNVVKFKAI</sequence>
<proteinExistence type="predicted"/>
<protein>
    <submittedName>
        <fullName evidence="2">Uncharacterized protein</fullName>
    </submittedName>
</protein>
<dbReference type="WBParaSite" id="nRc.2.0.1.t23157-RA">
    <property type="protein sequence ID" value="nRc.2.0.1.t23157-RA"/>
    <property type="gene ID" value="nRc.2.0.1.g23157"/>
</dbReference>
<accession>A0A915JAH7</accession>
<evidence type="ECO:0000313" key="2">
    <source>
        <dbReference type="WBParaSite" id="nRc.2.0.1.t23157-RA"/>
    </source>
</evidence>